<name>A0A934J3P3_9BACL</name>
<gene>
    <name evidence="1" type="ORF">JFN88_00050</name>
</gene>
<dbReference type="RefSeq" id="WP_199017243.1">
    <property type="nucleotide sequence ID" value="NZ_JAELUP010000001.1"/>
</dbReference>
<comment type="caution">
    <text evidence="1">The sequence shown here is derived from an EMBL/GenBank/DDBJ whole genome shotgun (WGS) entry which is preliminary data.</text>
</comment>
<protein>
    <submittedName>
        <fullName evidence="1">DUF4928 family protein</fullName>
    </submittedName>
</protein>
<dbReference type="Proteomes" id="UP000640274">
    <property type="component" value="Unassembled WGS sequence"/>
</dbReference>
<dbReference type="InterPro" id="IPR032564">
    <property type="entry name" value="DUF4928"/>
</dbReference>
<keyword evidence="2" id="KW-1185">Reference proteome</keyword>
<organism evidence="1 2">
    <name type="scientific">Paenibacillus roseus</name>
    <dbReference type="NCBI Taxonomy" id="2798579"/>
    <lineage>
        <taxon>Bacteria</taxon>
        <taxon>Bacillati</taxon>
        <taxon>Bacillota</taxon>
        <taxon>Bacilli</taxon>
        <taxon>Bacillales</taxon>
        <taxon>Paenibacillaceae</taxon>
        <taxon>Paenibacillus</taxon>
    </lineage>
</organism>
<sequence>MSGSNNRLIEFQQEHNAFTKGPLSLLIQLTRMVRGMAFPLDPNDFLTENMGQVAGLGGSNLKKILKEHGITRTLASEGGRTSRGNMGLMFRYVEFLNQWRTVEEVSFDEIESFWADQVRGYFNNQPFTLTADPSRTIAASLDELFEQAKKRQKENPGTQYLGTMLQHLVGAKLFIIMPVNGFEIHGASVADSPTDRSGDFVINDTILHCTTAPGEPLIQKCKMNIRAGCLPVIITIFDRVRTALDLAADSGLSGRIEVWDIQQFLSTNVNEHSMFDGSARNAKLADIIVKYNAIIDDKETDPSLRIEFEAK</sequence>
<accession>A0A934J3P3</accession>
<evidence type="ECO:0000313" key="2">
    <source>
        <dbReference type="Proteomes" id="UP000640274"/>
    </source>
</evidence>
<evidence type="ECO:0000313" key="1">
    <source>
        <dbReference type="EMBL" id="MBJ6359722.1"/>
    </source>
</evidence>
<dbReference type="AlphaFoldDB" id="A0A934J3P3"/>
<dbReference type="EMBL" id="JAELUP010000001">
    <property type="protein sequence ID" value="MBJ6359722.1"/>
    <property type="molecule type" value="Genomic_DNA"/>
</dbReference>
<reference evidence="1" key="1">
    <citation type="submission" date="2020-12" db="EMBL/GenBank/DDBJ databases">
        <authorList>
            <person name="Huq M.A."/>
        </authorList>
    </citation>
    <scope>NUCLEOTIDE SEQUENCE</scope>
    <source>
        <strain evidence="1">MAHUQ-46</strain>
    </source>
</reference>
<dbReference type="Pfam" id="PF16280">
    <property type="entry name" value="DUF4928"/>
    <property type="match status" value="1"/>
</dbReference>
<proteinExistence type="predicted"/>